<dbReference type="PANTHER" id="PTHR20994:SF0">
    <property type="entry name" value="ER MEMBRANE PROTEIN COMPLEX SUBUNIT 6"/>
    <property type="match status" value="1"/>
</dbReference>
<evidence type="ECO:0000256" key="4">
    <source>
        <dbReference type="ARBA" id="ARBA00022692"/>
    </source>
</evidence>
<keyword evidence="7 8" id="KW-0472">Membrane</keyword>
<keyword evidence="5" id="KW-0256">Endoplasmic reticulum</keyword>
<feature type="transmembrane region" description="Helical" evidence="8">
    <location>
        <begin position="62"/>
        <end position="82"/>
    </location>
</feature>
<evidence type="ECO:0000256" key="7">
    <source>
        <dbReference type="ARBA" id="ARBA00023136"/>
    </source>
</evidence>
<feature type="transmembrane region" description="Helical" evidence="8">
    <location>
        <begin position="103"/>
        <end position="121"/>
    </location>
</feature>
<comment type="similarity">
    <text evidence="2">Belongs to the EMC6 family.</text>
</comment>
<dbReference type="GO" id="GO:0034975">
    <property type="term" value="P:protein folding in endoplasmic reticulum"/>
    <property type="evidence" value="ECO:0007669"/>
    <property type="project" value="TreeGrafter"/>
</dbReference>
<dbReference type="PANTHER" id="PTHR20994">
    <property type="entry name" value="ER MEMBRANE PROTEIN COMPLEX SUBUNIT 6"/>
    <property type="match status" value="1"/>
</dbReference>
<name>A0A7D9D0A6_DEKBR</name>
<evidence type="ECO:0000256" key="1">
    <source>
        <dbReference type="ARBA" id="ARBA00004477"/>
    </source>
</evidence>
<dbReference type="AlphaFoldDB" id="A0A7D9D0A6"/>
<dbReference type="GO" id="GO:0000045">
    <property type="term" value="P:autophagosome assembly"/>
    <property type="evidence" value="ECO:0007669"/>
    <property type="project" value="TreeGrafter"/>
</dbReference>
<keyword evidence="4 8" id="KW-0812">Transmembrane</keyword>
<evidence type="ECO:0000256" key="3">
    <source>
        <dbReference type="ARBA" id="ARBA00020827"/>
    </source>
</evidence>
<evidence type="ECO:0000313" key="9">
    <source>
        <dbReference type="EMBL" id="VUG19459.1"/>
    </source>
</evidence>
<evidence type="ECO:0000256" key="5">
    <source>
        <dbReference type="ARBA" id="ARBA00022824"/>
    </source>
</evidence>
<dbReference type="Pfam" id="PF07019">
    <property type="entry name" value="EMC6"/>
    <property type="match status" value="1"/>
</dbReference>
<gene>
    <name evidence="9" type="ORF">DEBR0S5_03268G</name>
</gene>
<dbReference type="GO" id="GO:0072546">
    <property type="term" value="C:EMC complex"/>
    <property type="evidence" value="ECO:0007669"/>
    <property type="project" value="InterPro"/>
</dbReference>
<organism evidence="9 10">
    <name type="scientific">Dekkera bruxellensis</name>
    <name type="common">Brettanomyces custersii</name>
    <dbReference type="NCBI Taxonomy" id="5007"/>
    <lineage>
        <taxon>Eukaryota</taxon>
        <taxon>Fungi</taxon>
        <taxon>Dikarya</taxon>
        <taxon>Ascomycota</taxon>
        <taxon>Saccharomycotina</taxon>
        <taxon>Pichiomycetes</taxon>
        <taxon>Pichiales</taxon>
        <taxon>Pichiaceae</taxon>
        <taxon>Brettanomyces</taxon>
    </lineage>
</organism>
<keyword evidence="6 8" id="KW-1133">Transmembrane helix</keyword>
<accession>A0A7D9D0A6</accession>
<protein>
    <recommendedName>
        <fullName evidence="3">ER membrane protein complex subunit 6</fullName>
    </recommendedName>
</protein>
<proteinExistence type="inferred from homology"/>
<comment type="subcellular location">
    <subcellularLocation>
        <location evidence="1">Endoplasmic reticulum membrane</location>
        <topology evidence="1">Multi-pass membrane protein</topology>
    </subcellularLocation>
</comment>
<evidence type="ECO:0000256" key="2">
    <source>
        <dbReference type="ARBA" id="ARBA00009436"/>
    </source>
</evidence>
<dbReference type="InterPro" id="IPR029008">
    <property type="entry name" value="EMC6-like"/>
</dbReference>
<dbReference type="InterPro" id="IPR008504">
    <property type="entry name" value="Emc6"/>
</dbReference>
<dbReference type="EMBL" id="CABFWN010000005">
    <property type="protein sequence ID" value="VUG19459.1"/>
    <property type="molecule type" value="Genomic_DNA"/>
</dbReference>
<evidence type="ECO:0000256" key="8">
    <source>
        <dbReference type="SAM" id="Phobius"/>
    </source>
</evidence>
<keyword evidence="10" id="KW-1185">Reference proteome</keyword>
<evidence type="ECO:0000313" key="10">
    <source>
        <dbReference type="Proteomes" id="UP000478008"/>
    </source>
</evidence>
<sequence length="122" mass="13885">MKNSDQLQSQPRTNVKDIYAEPVFYDVNISHNNSLITRLKDITSLSFGCCSGILQLTAWKGVFLFLIANLVSGVLFYFLIISGPKASKQYFKKPLFSIFIGDFARYFSSYVMAWCLLYALVN</sequence>
<reference evidence="9 10" key="1">
    <citation type="submission" date="2019-07" db="EMBL/GenBank/DDBJ databases">
        <authorList>
            <person name="Friedrich A."/>
            <person name="Schacherer J."/>
        </authorList>
    </citation>
    <scope>NUCLEOTIDE SEQUENCE [LARGE SCALE GENOMIC DNA]</scope>
</reference>
<evidence type="ECO:0000256" key="6">
    <source>
        <dbReference type="ARBA" id="ARBA00022989"/>
    </source>
</evidence>
<dbReference type="Proteomes" id="UP000478008">
    <property type="component" value="Unassembled WGS sequence"/>
</dbReference>